<feature type="compositionally biased region" description="Polar residues" evidence="1">
    <location>
        <begin position="78"/>
        <end position="93"/>
    </location>
</feature>
<feature type="compositionally biased region" description="Polar residues" evidence="1">
    <location>
        <begin position="7"/>
        <end position="20"/>
    </location>
</feature>
<proteinExistence type="predicted"/>
<keyword evidence="3" id="KW-1185">Reference proteome</keyword>
<feature type="region of interest" description="Disordered" evidence="1">
    <location>
        <begin position="153"/>
        <end position="232"/>
    </location>
</feature>
<feature type="region of interest" description="Disordered" evidence="1">
    <location>
        <begin position="1"/>
        <end position="137"/>
    </location>
</feature>
<dbReference type="EMBL" id="BAABME010028464">
    <property type="protein sequence ID" value="GAA0179443.1"/>
    <property type="molecule type" value="Genomic_DNA"/>
</dbReference>
<comment type="caution">
    <text evidence="2">The sequence shown here is derived from an EMBL/GenBank/DDBJ whole genome shotgun (WGS) entry which is preliminary data.</text>
</comment>
<dbReference type="Proteomes" id="UP001454036">
    <property type="component" value="Unassembled WGS sequence"/>
</dbReference>
<gene>
    <name evidence="2" type="ORF">LIER_42218</name>
</gene>
<sequence>MARTRGGSVSSRGASTSTPIGENERGKPIPPQQQPEVLTPRTENLGLSWKENTLVEEAPSRAGNDDQNQHHDMDVPPTSDNIGKNPNPLSTSDAKVGNAETLGGSIRDRDGSYHDPQGVETVKPTVNDDDSSKKNLDNDDVVVVYETTSRRRARASVVALKTKREADGLEEERSKSGDPIDLEELESVNKKKKAVEKGKGKRPCFEKPKGESVPKKEKGINISEPTQGKAKDKFVVDDAEDFEEDDAVYLAKSKSKGKMKLNDDRNRINNRRIAKGIDEVSTEEDYV</sequence>
<feature type="compositionally biased region" description="Basic and acidic residues" evidence="1">
    <location>
        <begin position="63"/>
        <end position="74"/>
    </location>
</feature>
<feature type="compositionally biased region" description="Basic and acidic residues" evidence="1">
    <location>
        <begin position="162"/>
        <end position="178"/>
    </location>
</feature>
<evidence type="ECO:0000313" key="3">
    <source>
        <dbReference type="Proteomes" id="UP001454036"/>
    </source>
</evidence>
<feature type="compositionally biased region" description="Basic and acidic residues" evidence="1">
    <location>
        <begin position="195"/>
        <end position="219"/>
    </location>
</feature>
<dbReference type="AlphaFoldDB" id="A0AAV3RL40"/>
<accession>A0AAV3RL40</accession>
<name>A0AAV3RL40_LITER</name>
<evidence type="ECO:0000256" key="1">
    <source>
        <dbReference type="SAM" id="MobiDB-lite"/>
    </source>
</evidence>
<protein>
    <submittedName>
        <fullName evidence="2">Uncharacterized protein</fullName>
    </submittedName>
</protein>
<reference evidence="2 3" key="1">
    <citation type="submission" date="2024-01" db="EMBL/GenBank/DDBJ databases">
        <title>The complete chloroplast genome sequence of Lithospermum erythrorhizon: insights into the phylogenetic relationship among Boraginaceae species and the maternal lineages of purple gromwells.</title>
        <authorList>
            <person name="Okada T."/>
            <person name="Watanabe K."/>
        </authorList>
    </citation>
    <scope>NUCLEOTIDE SEQUENCE [LARGE SCALE GENOMIC DNA]</scope>
</reference>
<organism evidence="2 3">
    <name type="scientific">Lithospermum erythrorhizon</name>
    <name type="common">Purple gromwell</name>
    <name type="synonym">Lithospermum officinale var. erythrorhizon</name>
    <dbReference type="NCBI Taxonomy" id="34254"/>
    <lineage>
        <taxon>Eukaryota</taxon>
        <taxon>Viridiplantae</taxon>
        <taxon>Streptophyta</taxon>
        <taxon>Embryophyta</taxon>
        <taxon>Tracheophyta</taxon>
        <taxon>Spermatophyta</taxon>
        <taxon>Magnoliopsida</taxon>
        <taxon>eudicotyledons</taxon>
        <taxon>Gunneridae</taxon>
        <taxon>Pentapetalae</taxon>
        <taxon>asterids</taxon>
        <taxon>lamiids</taxon>
        <taxon>Boraginales</taxon>
        <taxon>Boraginaceae</taxon>
        <taxon>Boraginoideae</taxon>
        <taxon>Lithospermeae</taxon>
        <taxon>Lithospermum</taxon>
    </lineage>
</organism>
<evidence type="ECO:0000313" key="2">
    <source>
        <dbReference type="EMBL" id="GAA0179443.1"/>
    </source>
</evidence>